<evidence type="ECO:0000313" key="2">
    <source>
        <dbReference type="Proteomes" id="UP000067444"/>
    </source>
</evidence>
<proteinExistence type="predicted"/>
<organism evidence="1 2">
    <name type="scientific">Octadecabacter temperatus</name>
    <dbReference type="NCBI Taxonomy" id="1458307"/>
    <lineage>
        <taxon>Bacteria</taxon>
        <taxon>Pseudomonadati</taxon>
        <taxon>Pseudomonadota</taxon>
        <taxon>Alphaproteobacteria</taxon>
        <taxon>Rhodobacterales</taxon>
        <taxon>Roseobacteraceae</taxon>
        <taxon>Octadecabacter</taxon>
    </lineage>
</organism>
<accession>A0A0K0Y1M6</accession>
<sequence>MEYRYHRMAPNTHEWRKPNSGRLGKSHDYLGENGFGHEDWNFSRDVWQDGRCHLYLRQRPSKTDRSKRFCIALGDRTEAGHVLVGFAENVEFGISTLERQVWLRRARNILDLKKEDSLAGVYSALTNIDDIARALEDENEAAWVSVAPNDLLILDTPILIPSQVIGLNYKRYQLNKLTRTQYEALRSLTSSSSTVAEERSSDFPEGGMVEKVHRVRERDGALIRKAKEGFIHREGALFCEACGWRPDAAFGVASLKDTIIEAHHDVPLCAPEHTGTTKVGDLKMLCPNCHRAIHRFRPWLLVHEFRKRFFS</sequence>
<evidence type="ECO:0000313" key="1">
    <source>
        <dbReference type="EMBL" id="AKS44844.1"/>
    </source>
</evidence>
<dbReference type="STRING" id="1458307.OSB_02760"/>
<dbReference type="OrthoDB" id="9802640at2"/>
<dbReference type="EMBL" id="CP012160">
    <property type="protein sequence ID" value="AKS44844.1"/>
    <property type="molecule type" value="Genomic_DNA"/>
</dbReference>
<gene>
    <name evidence="1" type="ORF">OSB_02760</name>
</gene>
<name>A0A0K0Y1M6_9RHOB</name>
<dbReference type="CDD" id="cd00085">
    <property type="entry name" value="HNHc"/>
    <property type="match status" value="1"/>
</dbReference>
<protein>
    <submittedName>
        <fullName evidence="1">Uncharacterized protein</fullName>
    </submittedName>
</protein>
<keyword evidence="2" id="KW-1185">Reference proteome</keyword>
<dbReference type="InterPro" id="IPR003615">
    <property type="entry name" value="HNH_nuc"/>
</dbReference>
<dbReference type="Proteomes" id="UP000067444">
    <property type="component" value="Chromosome"/>
</dbReference>
<dbReference type="AlphaFoldDB" id="A0A0K0Y1M6"/>
<dbReference type="RefSeq" id="WP_049833290.1">
    <property type="nucleotide sequence ID" value="NZ_CP012160.1"/>
</dbReference>
<reference evidence="1 2" key="1">
    <citation type="journal article" date="2015" name="Genome Announc.">
        <title>Closed Genome Sequence of Octadecabacter temperatus SB1, the First Mesophilic Species of the Genus Octadecabacter.</title>
        <authorList>
            <person name="Voget S."/>
            <person name="Billerbeck S."/>
            <person name="Simon M."/>
            <person name="Daniel R."/>
        </authorList>
    </citation>
    <scope>NUCLEOTIDE SEQUENCE [LARGE SCALE GENOMIC DNA]</scope>
    <source>
        <strain evidence="1 2">SB1</strain>
    </source>
</reference>
<dbReference type="KEGG" id="otm:OSB_02760"/>